<dbReference type="InterPro" id="IPR036737">
    <property type="entry name" value="OmpA-like_sf"/>
</dbReference>
<dbReference type="EMBL" id="WHJC01000092">
    <property type="protein sequence ID" value="MPQ43670.1"/>
    <property type="molecule type" value="Genomic_DNA"/>
</dbReference>
<keyword evidence="2" id="KW-1133">Transmembrane helix</keyword>
<sequence length="234" mass="27341">MKVRSRRYRTINEAPSYWPSFVDIMSTITLVFFFIMITSLGISNIFVDNIAEKRENLYNKIQENLDKNNVDSNIMRFNRDEGKIEIMTESFFDSDSSNLKEDGKKTANMLNGIFLNLLSDKSIKDEISYIEIIGHTDFAGSTIYGRTLSSERAVSFLNNIMPENSELENLYGDKFKASGMSEFENYKTKEERDRGKDEYDVEATKNDRRIEIRMVFNNRDLEDSIKERNKNKEN</sequence>
<feature type="transmembrane region" description="Helical" evidence="2">
    <location>
        <begin position="21"/>
        <end position="47"/>
    </location>
</feature>
<dbReference type="AlphaFoldDB" id="A0A6I1MKW8"/>
<accession>A0A6I1MKW8</accession>
<comment type="caution">
    <text evidence="4">The sequence shown here is derived from an EMBL/GenBank/DDBJ whole genome shotgun (WGS) entry which is preliminary data.</text>
</comment>
<dbReference type="GO" id="GO:0016020">
    <property type="term" value="C:membrane"/>
    <property type="evidence" value="ECO:0007669"/>
    <property type="project" value="UniProtKB-UniRule"/>
</dbReference>
<evidence type="ECO:0000259" key="3">
    <source>
        <dbReference type="PROSITE" id="PS51123"/>
    </source>
</evidence>
<dbReference type="InterPro" id="IPR006665">
    <property type="entry name" value="OmpA-like"/>
</dbReference>
<keyword evidence="2" id="KW-0812">Transmembrane</keyword>
<dbReference type="RefSeq" id="WP_152889400.1">
    <property type="nucleotide sequence ID" value="NZ_WHJC01000092.1"/>
</dbReference>
<proteinExistence type="predicted"/>
<dbReference type="OrthoDB" id="9805566at2"/>
<protein>
    <submittedName>
        <fullName evidence="4">OmpA family protein</fullName>
    </submittedName>
</protein>
<keyword evidence="1 2" id="KW-0472">Membrane</keyword>
<organism evidence="4 5">
    <name type="scientific">Clostridium tarantellae</name>
    <dbReference type="NCBI Taxonomy" id="39493"/>
    <lineage>
        <taxon>Bacteria</taxon>
        <taxon>Bacillati</taxon>
        <taxon>Bacillota</taxon>
        <taxon>Clostridia</taxon>
        <taxon>Eubacteriales</taxon>
        <taxon>Clostridiaceae</taxon>
        <taxon>Clostridium</taxon>
    </lineage>
</organism>
<reference evidence="4 5" key="1">
    <citation type="submission" date="2019-10" db="EMBL/GenBank/DDBJ databases">
        <title>The Genome Sequence of Clostridium tarantellae Isolated from Fish Brain.</title>
        <authorList>
            <person name="Bano L."/>
            <person name="Kiel M."/>
            <person name="Sales G."/>
            <person name="Doxey A.C."/>
            <person name="Mansfield M.J."/>
            <person name="Schiavone M."/>
            <person name="Rossetto O."/>
            <person name="Pirazzini M."/>
            <person name="Dobrindt U."/>
            <person name="Montecucco C."/>
        </authorList>
    </citation>
    <scope>NUCLEOTIDE SEQUENCE [LARGE SCALE GENOMIC DNA]</scope>
    <source>
        <strain evidence="4 5">DSM 3997</strain>
    </source>
</reference>
<feature type="domain" description="OmpA-like" evidence="3">
    <location>
        <begin position="79"/>
        <end position="218"/>
    </location>
</feature>
<dbReference type="SUPFAM" id="SSF103088">
    <property type="entry name" value="OmpA-like"/>
    <property type="match status" value="1"/>
</dbReference>
<gene>
    <name evidence="4" type="ORF">GBZ86_07855</name>
</gene>
<name>A0A6I1MKW8_9CLOT</name>
<evidence type="ECO:0000256" key="1">
    <source>
        <dbReference type="PROSITE-ProRule" id="PRU00473"/>
    </source>
</evidence>
<evidence type="ECO:0000313" key="5">
    <source>
        <dbReference type="Proteomes" id="UP000430345"/>
    </source>
</evidence>
<keyword evidence="5" id="KW-1185">Reference proteome</keyword>
<dbReference type="PROSITE" id="PS51123">
    <property type="entry name" value="OMPA_2"/>
    <property type="match status" value="1"/>
</dbReference>
<evidence type="ECO:0000256" key="2">
    <source>
        <dbReference type="SAM" id="Phobius"/>
    </source>
</evidence>
<evidence type="ECO:0000313" key="4">
    <source>
        <dbReference type="EMBL" id="MPQ43670.1"/>
    </source>
</evidence>
<dbReference type="Gene3D" id="3.30.1330.60">
    <property type="entry name" value="OmpA-like domain"/>
    <property type="match status" value="1"/>
</dbReference>
<dbReference type="Proteomes" id="UP000430345">
    <property type="component" value="Unassembled WGS sequence"/>
</dbReference>